<dbReference type="InterPro" id="IPR001772">
    <property type="entry name" value="KA1_dom"/>
</dbReference>
<dbReference type="PANTHER" id="PTHR24346">
    <property type="entry name" value="MAP/MICROTUBULE AFFINITY-REGULATING KINASE"/>
    <property type="match status" value="1"/>
</dbReference>
<feature type="domain" description="Protein kinase" evidence="17">
    <location>
        <begin position="11"/>
        <end position="263"/>
    </location>
</feature>
<keyword evidence="7 15" id="KW-0547">Nucleotide-binding</keyword>
<dbReference type="InterPro" id="IPR008271">
    <property type="entry name" value="Ser/Thr_kinase_AS"/>
</dbReference>
<dbReference type="PROSITE" id="PS50011">
    <property type="entry name" value="PROTEIN_KINASE_DOM"/>
    <property type="match status" value="1"/>
</dbReference>
<dbReference type="PROSITE" id="PS00107">
    <property type="entry name" value="PROTEIN_KINASE_ATP"/>
    <property type="match status" value="1"/>
</dbReference>
<dbReference type="InterPro" id="IPR000719">
    <property type="entry name" value="Prot_kinase_dom"/>
</dbReference>
<dbReference type="InterPro" id="IPR017441">
    <property type="entry name" value="Protein_kinase_ATP_BS"/>
</dbReference>
<dbReference type="GO" id="GO:0004674">
    <property type="term" value="F:protein serine/threonine kinase activity"/>
    <property type="evidence" value="ECO:0007669"/>
    <property type="project" value="UniProtKB-KW"/>
</dbReference>
<gene>
    <name evidence="19" type="ORF">PHYEVI_LOCUS2168</name>
</gene>
<keyword evidence="20" id="KW-1185">Reference proteome</keyword>
<organism evidence="19 20">
    <name type="scientific">Phyllotreta striolata</name>
    <name type="common">Striped flea beetle</name>
    <name type="synonym">Crioceris striolata</name>
    <dbReference type="NCBI Taxonomy" id="444603"/>
    <lineage>
        <taxon>Eukaryota</taxon>
        <taxon>Metazoa</taxon>
        <taxon>Ecdysozoa</taxon>
        <taxon>Arthropoda</taxon>
        <taxon>Hexapoda</taxon>
        <taxon>Insecta</taxon>
        <taxon>Pterygota</taxon>
        <taxon>Neoptera</taxon>
        <taxon>Endopterygota</taxon>
        <taxon>Coleoptera</taxon>
        <taxon>Polyphaga</taxon>
        <taxon>Cucujiformia</taxon>
        <taxon>Chrysomeloidea</taxon>
        <taxon>Chrysomelidae</taxon>
        <taxon>Galerucinae</taxon>
        <taxon>Alticini</taxon>
        <taxon>Phyllotreta</taxon>
    </lineage>
</organism>
<dbReference type="EMBL" id="OU900104">
    <property type="protein sequence ID" value="CAG9855725.1"/>
    <property type="molecule type" value="Genomic_DNA"/>
</dbReference>
<keyword evidence="6" id="KW-0808">Transferase</keyword>
<evidence type="ECO:0000256" key="8">
    <source>
        <dbReference type="ARBA" id="ARBA00022777"/>
    </source>
</evidence>
<evidence type="ECO:0000256" key="14">
    <source>
        <dbReference type="ARBA" id="ARBA00048679"/>
    </source>
</evidence>
<dbReference type="InterPro" id="IPR011009">
    <property type="entry name" value="Kinase-like_dom_sf"/>
</dbReference>
<dbReference type="CDD" id="cd12198">
    <property type="entry name" value="MELK_C"/>
    <property type="match status" value="1"/>
</dbReference>
<dbReference type="PANTHER" id="PTHR24346:SF30">
    <property type="entry name" value="MATERNAL EMBRYONIC LEUCINE ZIPPER KINASE"/>
    <property type="match status" value="1"/>
</dbReference>
<evidence type="ECO:0000256" key="2">
    <source>
        <dbReference type="ARBA" id="ARBA00006234"/>
    </source>
</evidence>
<keyword evidence="12" id="KW-0131">Cell cycle</keyword>
<evidence type="ECO:0000256" key="3">
    <source>
        <dbReference type="ARBA" id="ARBA00012513"/>
    </source>
</evidence>
<dbReference type="GO" id="GO:0035556">
    <property type="term" value="P:intracellular signal transduction"/>
    <property type="evidence" value="ECO:0007669"/>
    <property type="project" value="TreeGrafter"/>
</dbReference>
<dbReference type="EC" id="2.7.11.1" evidence="3"/>
<name>A0A9N9XNC9_PHYSR</name>
<keyword evidence="9 15" id="KW-0067">ATP-binding</keyword>
<feature type="domain" description="KA1" evidence="18">
    <location>
        <begin position="530"/>
        <end position="609"/>
    </location>
</feature>
<dbReference type="Gene3D" id="1.10.510.10">
    <property type="entry name" value="Transferase(Phosphotransferase) domain 1"/>
    <property type="match status" value="1"/>
</dbReference>
<evidence type="ECO:0000259" key="17">
    <source>
        <dbReference type="PROSITE" id="PS50011"/>
    </source>
</evidence>
<evidence type="ECO:0000256" key="12">
    <source>
        <dbReference type="ARBA" id="ARBA00023306"/>
    </source>
</evidence>
<dbReference type="FunFam" id="3.30.200.20:FF:000003">
    <property type="entry name" value="Non-specific serine/threonine protein kinase"/>
    <property type="match status" value="1"/>
</dbReference>
<comment type="catalytic activity">
    <reaction evidence="14">
        <text>L-seryl-[protein] + ATP = O-phospho-L-seryl-[protein] + ADP + H(+)</text>
        <dbReference type="Rhea" id="RHEA:17989"/>
        <dbReference type="Rhea" id="RHEA-COMP:9863"/>
        <dbReference type="Rhea" id="RHEA-COMP:11604"/>
        <dbReference type="ChEBI" id="CHEBI:15378"/>
        <dbReference type="ChEBI" id="CHEBI:29999"/>
        <dbReference type="ChEBI" id="CHEBI:30616"/>
        <dbReference type="ChEBI" id="CHEBI:83421"/>
        <dbReference type="ChEBI" id="CHEBI:456216"/>
        <dbReference type="EC" id="2.7.11.1"/>
    </reaction>
</comment>
<keyword evidence="10" id="KW-0446">Lipid-binding</keyword>
<dbReference type="Gene3D" id="3.30.310.80">
    <property type="entry name" value="Kinase associated domain 1, KA1"/>
    <property type="match status" value="1"/>
</dbReference>
<dbReference type="Pfam" id="PF00069">
    <property type="entry name" value="Pkinase"/>
    <property type="match status" value="1"/>
</dbReference>
<dbReference type="PROSITE" id="PS50032">
    <property type="entry name" value="KA1"/>
    <property type="match status" value="1"/>
</dbReference>
<evidence type="ECO:0000256" key="9">
    <source>
        <dbReference type="ARBA" id="ARBA00022840"/>
    </source>
</evidence>
<evidence type="ECO:0000256" key="10">
    <source>
        <dbReference type="ARBA" id="ARBA00023121"/>
    </source>
</evidence>
<evidence type="ECO:0000256" key="11">
    <source>
        <dbReference type="ARBA" id="ARBA00023136"/>
    </source>
</evidence>
<dbReference type="AlphaFoldDB" id="A0A9N9XNC9"/>
<dbReference type="SUPFAM" id="SSF56112">
    <property type="entry name" value="Protein kinase-like (PK-like)"/>
    <property type="match status" value="1"/>
</dbReference>
<dbReference type="FunFam" id="1.10.510.10:FF:000271">
    <property type="entry name" value="Non-specific serine/threonine protein kinase"/>
    <property type="match status" value="1"/>
</dbReference>
<dbReference type="PROSITE" id="PS00108">
    <property type="entry name" value="PROTEIN_KINASE_ST"/>
    <property type="match status" value="1"/>
</dbReference>
<dbReference type="Pfam" id="PF02149">
    <property type="entry name" value="KA1"/>
    <property type="match status" value="1"/>
</dbReference>
<proteinExistence type="inferred from homology"/>
<dbReference type="SUPFAM" id="SSF103243">
    <property type="entry name" value="KA1-like"/>
    <property type="match status" value="2"/>
</dbReference>
<keyword evidence="4" id="KW-1003">Cell membrane</keyword>
<evidence type="ECO:0000256" key="7">
    <source>
        <dbReference type="ARBA" id="ARBA00022741"/>
    </source>
</evidence>
<feature type="binding site" evidence="15">
    <location>
        <position position="40"/>
    </location>
    <ligand>
        <name>ATP</name>
        <dbReference type="ChEBI" id="CHEBI:30616"/>
    </ligand>
</feature>
<dbReference type="GO" id="GO:0008289">
    <property type="term" value="F:lipid binding"/>
    <property type="evidence" value="ECO:0007669"/>
    <property type="project" value="UniProtKB-KW"/>
</dbReference>
<sequence>MVRFLELKGFYELERTIGCGGFAKVKLATHLATGEKVAIKIMDKALLGADLSRVKLEISALKSLCHDNICKLYEVIETETHIFLVMEYCSGGELFDHIVEKNRLTETESRTFFRQIVSAVAYLHSIGYAHRDLKPENILLDKHQNLKLIDFGLCAKPAGGMENPLFTSCGSPTYAAPELVQGKQYLGTEVDVWAMGVLLYALLVGALPFDDVNIDSLYKKILIGKYPEPSFLSSESLQLIRSMLQVDPKKRITIQEMLSHKWITFGILEPVQYFPRNNKNYQRDCIDVMASHYNVESRKIWQHLKKWKYDYSTSTYLLLVAKKKRGSSLKLNNLLVKVPVEKDEGCVLRRKPALRSNNVTVIPKKIDGDLKRILEEVTPKKAHSGVNAKFVTPPKPPSIRKPFKRIRSPGPEDNSPVPPKKISIGPATPTQPVDKKIASSVETPSSARRVLGTIERSFHKVVNVLTPRKLEETISGRPSLLTSKELFNVSTTQCRDPEFVMIELSKALEKKGVACKRKGFTLRGKLEPNANKNLGECSFELEICLIPDIHQLPQTNTPSKSILKKGMGNTPVKNSKGLDNFVGIRRKRLRGDAWCYKKVCEEILALTSKEFVFTESSV</sequence>
<evidence type="ECO:0000256" key="5">
    <source>
        <dbReference type="ARBA" id="ARBA00022527"/>
    </source>
</evidence>
<dbReference type="InterPro" id="IPR028375">
    <property type="entry name" value="KA1/Ssp2_C"/>
</dbReference>
<dbReference type="InterPro" id="IPR048637">
    <property type="entry name" value="MELK_UBA"/>
</dbReference>
<evidence type="ECO:0000256" key="1">
    <source>
        <dbReference type="ARBA" id="ARBA00004202"/>
    </source>
</evidence>
<evidence type="ECO:0000256" key="16">
    <source>
        <dbReference type="SAM" id="MobiDB-lite"/>
    </source>
</evidence>
<dbReference type="OrthoDB" id="193931at2759"/>
<evidence type="ECO:0000256" key="15">
    <source>
        <dbReference type="PROSITE-ProRule" id="PRU10141"/>
    </source>
</evidence>
<dbReference type="CDD" id="cd14341">
    <property type="entry name" value="UBA_MELK"/>
    <property type="match status" value="1"/>
</dbReference>
<dbReference type="SMART" id="SM00220">
    <property type="entry name" value="S_TKc"/>
    <property type="match status" value="1"/>
</dbReference>
<keyword evidence="5" id="KW-0723">Serine/threonine-protein kinase</keyword>
<dbReference type="GO" id="GO:0005737">
    <property type="term" value="C:cytoplasm"/>
    <property type="evidence" value="ECO:0007669"/>
    <property type="project" value="TreeGrafter"/>
</dbReference>
<evidence type="ECO:0000313" key="20">
    <source>
        <dbReference type="Proteomes" id="UP001153712"/>
    </source>
</evidence>
<accession>A0A9N9XNC9</accession>
<dbReference type="GO" id="GO:0005524">
    <property type="term" value="F:ATP binding"/>
    <property type="evidence" value="ECO:0007669"/>
    <property type="project" value="UniProtKB-UniRule"/>
</dbReference>
<evidence type="ECO:0000259" key="18">
    <source>
        <dbReference type="PROSITE" id="PS50032"/>
    </source>
</evidence>
<evidence type="ECO:0000256" key="6">
    <source>
        <dbReference type="ARBA" id="ARBA00022679"/>
    </source>
</evidence>
<reference evidence="19" key="1">
    <citation type="submission" date="2022-01" db="EMBL/GenBank/DDBJ databases">
        <authorList>
            <person name="King R."/>
        </authorList>
    </citation>
    <scope>NUCLEOTIDE SEQUENCE</scope>
</reference>
<comment type="subcellular location">
    <subcellularLocation>
        <location evidence="1">Cell membrane</location>
        <topology evidence="1">Peripheral membrane protein</topology>
    </subcellularLocation>
</comment>
<comment type="catalytic activity">
    <reaction evidence="13">
        <text>L-threonyl-[protein] + ATP = O-phospho-L-threonyl-[protein] + ADP + H(+)</text>
        <dbReference type="Rhea" id="RHEA:46608"/>
        <dbReference type="Rhea" id="RHEA-COMP:11060"/>
        <dbReference type="Rhea" id="RHEA-COMP:11605"/>
        <dbReference type="ChEBI" id="CHEBI:15378"/>
        <dbReference type="ChEBI" id="CHEBI:30013"/>
        <dbReference type="ChEBI" id="CHEBI:30616"/>
        <dbReference type="ChEBI" id="CHEBI:61977"/>
        <dbReference type="ChEBI" id="CHEBI:456216"/>
        <dbReference type="EC" id="2.7.11.1"/>
    </reaction>
</comment>
<evidence type="ECO:0000256" key="4">
    <source>
        <dbReference type="ARBA" id="ARBA00022475"/>
    </source>
</evidence>
<evidence type="ECO:0000256" key="13">
    <source>
        <dbReference type="ARBA" id="ARBA00047899"/>
    </source>
</evidence>
<dbReference type="GO" id="GO:0005886">
    <property type="term" value="C:plasma membrane"/>
    <property type="evidence" value="ECO:0007669"/>
    <property type="project" value="UniProtKB-SubCell"/>
</dbReference>
<comment type="similarity">
    <text evidence="2">Belongs to the protein kinase superfamily. CAMK Ser/Thr protein kinase family. SNF1 subfamily.</text>
</comment>
<keyword evidence="11" id="KW-0472">Membrane</keyword>
<evidence type="ECO:0000313" key="19">
    <source>
        <dbReference type="EMBL" id="CAG9855725.1"/>
    </source>
</evidence>
<dbReference type="Pfam" id="PF21594">
    <property type="entry name" value="UBA_MELK"/>
    <property type="match status" value="1"/>
</dbReference>
<dbReference type="Proteomes" id="UP001153712">
    <property type="component" value="Chromosome 11"/>
</dbReference>
<keyword evidence="8" id="KW-0418">Kinase</keyword>
<feature type="region of interest" description="Disordered" evidence="16">
    <location>
        <begin position="386"/>
        <end position="446"/>
    </location>
</feature>
<protein>
    <recommendedName>
        <fullName evidence="3">non-specific serine/threonine protein kinase</fullName>
        <ecNumber evidence="3">2.7.11.1</ecNumber>
    </recommendedName>
</protein>